<protein>
    <recommendedName>
        <fullName evidence="3">Leucine rich repeat variant</fullName>
    </recommendedName>
</protein>
<dbReference type="SUPFAM" id="SSF48371">
    <property type="entry name" value="ARM repeat"/>
    <property type="match status" value="2"/>
</dbReference>
<proteinExistence type="predicted"/>
<evidence type="ECO:0008006" key="3">
    <source>
        <dbReference type="Google" id="ProtNLM"/>
    </source>
</evidence>
<accession>A0A919TH21</accession>
<dbReference type="InterPro" id="IPR016024">
    <property type="entry name" value="ARM-type_fold"/>
</dbReference>
<name>A0A919TH21_9ACTN</name>
<sequence length="331" mass="35314">MAASGDVAEIEALAGHKLVRMRVAAAAHPNAGTAVLAGLAADSSKNVRRTVAARPDTPPEALQALAADSDRATREAIAGNVATPPDVLIALLTDSTFEVRWAATMNPAADQRVQRAVCASAGQDHRFVLAQKEGLPAEITLLLARDPAKQVRGILAERIGDPAVLRTLLDDPEPDVRAAAAQNAGTTAEQRRQLVHDPAQRVRAAVVHAMADHGWDLPEEDLLLLARDRSVNVRYWVATLPGSTRPVYEILAQDPDDMTAAAARQWLMVADQLTHPENSAAQILRDIAVQGHFANPAQLGRPTPKLDEAGLQELTDRMRNPSGPSRSGPPC</sequence>
<dbReference type="RefSeq" id="WP_213010531.1">
    <property type="nucleotide sequence ID" value="NZ_BOQN01000085.1"/>
</dbReference>
<evidence type="ECO:0000313" key="2">
    <source>
        <dbReference type="Proteomes" id="UP000677082"/>
    </source>
</evidence>
<reference evidence="1 2" key="1">
    <citation type="submission" date="2021-03" db="EMBL/GenBank/DDBJ databases">
        <title>Whole genome shotgun sequence of Actinoplanes toevensis NBRC 105298.</title>
        <authorList>
            <person name="Komaki H."/>
            <person name="Tamura T."/>
        </authorList>
    </citation>
    <scope>NUCLEOTIDE SEQUENCE [LARGE SCALE GENOMIC DNA]</scope>
    <source>
        <strain evidence="1 2">NBRC 105298</strain>
    </source>
</reference>
<comment type="caution">
    <text evidence="1">The sequence shown here is derived from an EMBL/GenBank/DDBJ whole genome shotgun (WGS) entry which is preliminary data.</text>
</comment>
<dbReference type="InterPro" id="IPR004830">
    <property type="entry name" value="LRR_variant"/>
</dbReference>
<dbReference type="EMBL" id="BOQN01000085">
    <property type="protein sequence ID" value="GIM94771.1"/>
    <property type="molecule type" value="Genomic_DNA"/>
</dbReference>
<dbReference type="Gene3D" id="1.25.10.10">
    <property type="entry name" value="Leucine-rich Repeat Variant"/>
    <property type="match status" value="2"/>
</dbReference>
<keyword evidence="2" id="KW-1185">Reference proteome</keyword>
<dbReference type="InterPro" id="IPR011989">
    <property type="entry name" value="ARM-like"/>
</dbReference>
<dbReference type="Pfam" id="PF01816">
    <property type="entry name" value="LRV"/>
    <property type="match status" value="1"/>
</dbReference>
<dbReference type="Proteomes" id="UP000677082">
    <property type="component" value="Unassembled WGS sequence"/>
</dbReference>
<dbReference type="AlphaFoldDB" id="A0A919TH21"/>
<gene>
    <name evidence="1" type="ORF">Ato02nite_065640</name>
</gene>
<organism evidence="1 2">
    <name type="scientific">Paractinoplanes toevensis</name>
    <dbReference type="NCBI Taxonomy" id="571911"/>
    <lineage>
        <taxon>Bacteria</taxon>
        <taxon>Bacillati</taxon>
        <taxon>Actinomycetota</taxon>
        <taxon>Actinomycetes</taxon>
        <taxon>Micromonosporales</taxon>
        <taxon>Micromonosporaceae</taxon>
        <taxon>Paractinoplanes</taxon>
    </lineage>
</organism>
<evidence type="ECO:0000313" key="1">
    <source>
        <dbReference type="EMBL" id="GIM94771.1"/>
    </source>
</evidence>